<feature type="region of interest" description="Disordered" evidence="1">
    <location>
        <begin position="1"/>
        <end position="55"/>
    </location>
</feature>
<evidence type="ECO:0000256" key="1">
    <source>
        <dbReference type="SAM" id="MobiDB-lite"/>
    </source>
</evidence>
<comment type="caution">
    <text evidence="2">The sequence shown here is derived from an EMBL/GenBank/DDBJ whole genome shotgun (WGS) entry which is preliminary data.</text>
</comment>
<keyword evidence="3" id="KW-1185">Reference proteome</keyword>
<dbReference type="EMBL" id="CAJOBZ010000006">
    <property type="protein sequence ID" value="CAF4802521.1"/>
    <property type="molecule type" value="Genomic_DNA"/>
</dbReference>
<protein>
    <submittedName>
        <fullName evidence="2">Uncharacterized protein</fullName>
    </submittedName>
</protein>
<dbReference type="Proteomes" id="UP000663880">
    <property type="component" value="Unassembled WGS sequence"/>
</dbReference>
<proteinExistence type="predicted"/>
<evidence type="ECO:0000313" key="2">
    <source>
        <dbReference type="EMBL" id="CAF4802521.1"/>
    </source>
</evidence>
<gene>
    <name evidence="2" type="ORF">PMACD_LOCUS3531</name>
</gene>
<accession>A0A821PAJ7</accession>
<reference evidence="2" key="1">
    <citation type="submission" date="2021-02" db="EMBL/GenBank/DDBJ databases">
        <authorList>
            <person name="Steward A R."/>
        </authorList>
    </citation>
    <scope>NUCLEOTIDE SEQUENCE</scope>
</reference>
<evidence type="ECO:0000313" key="3">
    <source>
        <dbReference type="Proteomes" id="UP000663880"/>
    </source>
</evidence>
<sequence>MSTQSAPAVTVDKALSSSSEYDGFQAGGRKKKRSANGGPPAKRPTQPANPPKRDLSVVIQNSVTIEGKYQANPSEDDSNGIIFFEDDFEEIKDYSNSDPELLNKSLFDAFNCPKGHLKLCNTQKQQYECISLYQFFKETLNEGTAEGNNLEAYKEIDEDIIYEKQPNDEELEYRVLESVFMCPSGTFYDNDQCLTLYQLMHKEDH</sequence>
<dbReference type="AlphaFoldDB" id="A0A821PAJ7"/>
<organism evidence="2 3">
    <name type="scientific">Pieris macdunnoughi</name>
    <dbReference type="NCBI Taxonomy" id="345717"/>
    <lineage>
        <taxon>Eukaryota</taxon>
        <taxon>Metazoa</taxon>
        <taxon>Ecdysozoa</taxon>
        <taxon>Arthropoda</taxon>
        <taxon>Hexapoda</taxon>
        <taxon>Insecta</taxon>
        <taxon>Pterygota</taxon>
        <taxon>Neoptera</taxon>
        <taxon>Endopterygota</taxon>
        <taxon>Lepidoptera</taxon>
        <taxon>Glossata</taxon>
        <taxon>Ditrysia</taxon>
        <taxon>Papilionoidea</taxon>
        <taxon>Pieridae</taxon>
        <taxon>Pierinae</taxon>
        <taxon>Pieris</taxon>
    </lineage>
</organism>
<name>A0A821PAJ7_9NEOP</name>